<name>Q52PQ0_9CAUD</name>
<sequence>MSWASRSYGVEIGSLRPIARTSNWRNDKMYAKLLFAAGAAATTAIQVAAEAPTSKEWAFIDVTVAYVGVPFNVLIMAAIGSIIAVMRNRVSDPRTLIVSFLYSTLFALGASVGIAEFTGYQWSSTGAQAIFTAILGFTAQNWGPVLLDNIAPAVDLWLKRQIKRIFNISIEDKKHDDSQ</sequence>
<reference evidence="1 2" key="1">
    <citation type="submission" date="2005-03" db="EMBL/GenBank/DDBJ databases">
        <title>Sequencing of bacteriophage Xp15 from Xanthomonas campestris pv. pelargonii and identification of the lysis genes.</title>
        <authorList>
            <person name="Ramadugu C."/>
            <person name="Gabriel D.W."/>
        </authorList>
    </citation>
    <scope>NUCLEOTIDE SEQUENCE [LARGE SCALE GENOMIC DNA]</scope>
</reference>
<accession>Q52PQ0</accession>
<proteinExistence type="predicted"/>
<dbReference type="RefSeq" id="YP_239294.1">
    <property type="nucleotide sequence ID" value="NC_007024.1"/>
</dbReference>
<dbReference type="GeneID" id="5076562"/>
<evidence type="ECO:0000313" key="2">
    <source>
        <dbReference type="Proteomes" id="UP000001305"/>
    </source>
</evidence>
<evidence type="ECO:0000313" key="1">
    <source>
        <dbReference type="EMBL" id="AAX84867.1"/>
    </source>
</evidence>
<dbReference type="Proteomes" id="UP000001305">
    <property type="component" value="Segment"/>
</dbReference>
<protein>
    <submittedName>
        <fullName evidence="1">Holin</fullName>
    </submittedName>
</protein>
<dbReference type="EMBL" id="AY986977">
    <property type="protein sequence ID" value="AAX84867.1"/>
    <property type="molecule type" value="Genomic_DNA"/>
</dbReference>
<organism evidence="1 2">
    <name type="scientific">Xanthomonas phage Xp15</name>
    <dbReference type="NCBI Taxonomy" id="322855"/>
    <lineage>
        <taxon>Viruses</taxon>
        <taxon>Duplodnaviria</taxon>
        <taxon>Heunggongvirae</taxon>
        <taxon>Uroviricota</taxon>
        <taxon>Caudoviricetes</taxon>
        <taxon>Alachuavirus</taxon>
        <taxon>Alachuavirus Xp15</taxon>
    </lineage>
</organism>
<dbReference type="KEGG" id="vg:5076562"/>
<keyword evidence="2" id="KW-1185">Reference proteome</keyword>